<keyword evidence="3" id="KW-0378">Hydrolase</keyword>
<evidence type="ECO:0000313" key="3">
    <source>
        <dbReference type="EMBL" id="URI11252.1"/>
    </source>
</evidence>
<dbReference type="PRINTS" id="PR00111">
    <property type="entry name" value="ABHYDROLASE"/>
</dbReference>
<dbReference type="SUPFAM" id="SSF53474">
    <property type="entry name" value="alpha/beta-Hydrolases"/>
    <property type="match status" value="1"/>
</dbReference>
<proteinExistence type="predicted"/>
<dbReference type="Pfam" id="PF00561">
    <property type="entry name" value="Abhydrolase_1"/>
    <property type="match status" value="1"/>
</dbReference>
<evidence type="ECO:0000313" key="4">
    <source>
        <dbReference type="Proteomes" id="UP001056201"/>
    </source>
</evidence>
<dbReference type="InterPro" id="IPR000639">
    <property type="entry name" value="Epox_hydrolase-like"/>
</dbReference>
<dbReference type="PANTHER" id="PTHR43798">
    <property type="entry name" value="MONOACYLGLYCEROL LIPASE"/>
    <property type="match status" value="1"/>
</dbReference>
<dbReference type="Gene3D" id="3.40.50.1820">
    <property type="entry name" value="alpha/beta hydrolase"/>
    <property type="match status" value="1"/>
</dbReference>
<dbReference type="PANTHER" id="PTHR43798:SF33">
    <property type="entry name" value="HYDROLASE, PUTATIVE (AFU_ORTHOLOGUE AFUA_2G14860)-RELATED"/>
    <property type="match status" value="1"/>
</dbReference>
<dbReference type="PRINTS" id="PR00412">
    <property type="entry name" value="EPOXHYDRLASE"/>
</dbReference>
<dbReference type="InterPro" id="IPR029058">
    <property type="entry name" value="AB_hydrolase_fold"/>
</dbReference>
<gene>
    <name evidence="3" type="ORF">MW290_20060</name>
</gene>
<name>A0ABY4SGJ7_AQUTE</name>
<sequence>MSSSTPAPSAAPIAPPYQPRRPSTSRFVNVRGLRYHLRCWGELTEDGPPPLLMLHGWMDVSASFQFMVDAMAEGRALIAPDWRGFGLTERPATDTYWFADYLGDLDRLIDAVLPDRRIDLLGHSMGGNAAMLYAGLRPERIRKLVNLEGFGMPRTQPADAPRRLLQWLDELRTPPMLASYETADGVVRRLMKNNPRLPADKAAWLAGHWSAPQADGRWHLQADAAHKGVSPVLHQVEESLLLWQRIEAPVLWVDGALTDLATFWGSRYSREEFEARLATLRAPVTRARLPASGHMLHHDEPEALAAQIERFLAA</sequence>
<dbReference type="InterPro" id="IPR000073">
    <property type="entry name" value="AB_hydrolase_1"/>
</dbReference>
<feature type="region of interest" description="Disordered" evidence="1">
    <location>
        <begin position="1"/>
        <end position="22"/>
    </location>
</feature>
<dbReference type="InterPro" id="IPR050266">
    <property type="entry name" value="AB_hydrolase_sf"/>
</dbReference>
<evidence type="ECO:0000256" key="1">
    <source>
        <dbReference type="SAM" id="MobiDB-lite"/>
    </source>
</evidence>
<evidence type="ECO:0000259" key="2">
    <source>
        <dbReference type="Pfam" id="PF00561"/>
    </source>
</evidence>
<organism evidence="3 4">
    <name type="scientific">Aquincola tertiaricarbonis</name>
    <dbReference type="NCBI Taxonomy" id="391953"/>
    <lineage>
        <taxon>Bacteria</taxon>
        <taxon>Pseudomonadati</taxon>
        <taxon>Pseudomonadota</taxon>
        <taxon>Betaproteobacteria</taxon>
        <taxon>Burkholderiales</taxon>
        <taxon>Sphaerotilaceae</taxon>
        <taxon>Aquincola</taxon>
    </lineage>
</organism>
<keyword evidence="4" id="KW-1185">Reference proteome</keyword>
<feature type="compositionally biased region" description="Low complexity" evidence="1">
    <location>
        <begin position="1"/>
        <end position="12"/>
    </location>
</feature>
<dbReference type="RefSeq" id="WP_250199449.1">
    <property type="nucleotide sequence ID" value="NZ_CP097636.1"/>
</dbReference>
<dbReference type="Proteomes" id="UP001056201">
    <property type="component" value="Chromosome 2"/>
</dbReference>
<reference evidence="3" key="1">
    <citation type="submission" date="2022-05" db="EMBL/GenBank/DDBJ databases">
        <title>An RpoN-dependent PEP-CTERM gene is involved in floc formation of an Aquincola tertiaricarbonis strain.</title>
        <authorList>
            <person name="Qiu D."/>
            <person name="Xia M."/>
        </authorList>
    </citation>
    <scope>NUCLEOTIDE SEQUENCE</scope>
    <source>
        <strain evidence="3">RN12</strain>
    </source>
</reference>
<protein>
    <submittedName>
        <fullName evidence="3">Alpha/beta hydrolase</fullName>
    </submittedName>
</protein>
<feature type="domain" description="AB hydrolase-1" evidence="2">
    <location>
        <begin position="49"/>
        <end position="172"/>
    </location>
</feature>
<dbReference type="GO" id="GO:0016787">
    <property type="term" value="F:hydrolase activity"/>
    <property type="evidence" value="ECO:0007669"/>
    <property type="project" value="UniProtKB-KW"/>
</dbReference>
<dbReference type="EMBL" id="CP097636">
    <property type="protein sequence ID" value="URI11252.1"/>
    <property type="molecule type" value="Genomic_DNA"/>
</dbReference>
<accession>A0ABY4SGJ7</accession>